<organism evidence="2 3">
    <name type="scientific">Ephemerocybe angulata</name>
    <dbReference type="NCBI Taxonomy" id="980116"/>
    <lineage>
        <taxon>Eukaryota</taxon>
        <taxon>Fungi</taxon>
        <taxon>Dikarya</taxon>
        <taxon>Basidiomycota</taxon>
        <taxon>Agaricomycotina</taxon>
        <taxon>Agaricomycetes</taxon>
        <taxon>Agaricomycetidae</taxon>
        <taxon>Agaricales</taxon>
        <taxon>Agaricineae</taxon>
        <taxon>Psathyrellaceae</taxon>
        <taxon>Ephemerocybe</taxon>
    </lineage>
</organism>
<feature type="compositionally biased region" description="Basic and acidic residues" evidence="1">
    <location>
        <begin position="301"/>
        <end position="313"/>
    </location>
</feature>
<keyword evidence="3" id="KW-1185">Reference proteome</keyword>
<dbReference type="AlphaFoldDB" id="A0A8H6M624"/>
<feature type="compositionally biased region" description="Low complexity" evidence="1">
    <location>
        <begin position="218"/>
        <end position="284"/>
    </location>
</feature>
<feature type="region of interest" description="Disordered" evidence="1">
    <location>
        <begin position="169"/>
        <end position="347"/>
    </location>
</feature>
<proteinExistence type="predicted"/>
<protein>
    <submittedName>
        <fullName evidence="2">Uncharacterized protein</fullName>
    </submittedName>
</protein>
<gene>
    <name evidence="2" type="ORF">DFP72DRAFT_1170910</name>
</gene>
<name>A0A8H6M624_9AGAR</name>
<sequence>MSLVLPPSSPPSDVLEVTSSLYQPIYKPKDANKGDTFKPLRLAMEAAVKQLLAQHLSPLPFHYVPGLGITDYVCPLEDGERVPFARWEVLAIIYEFLKPGCLCGATTGAYTESKIIQVSSTNANVGIAGKWVAVCATRRCHYFMVYLEEAYASESTKFANLRRRSASSATSSSLQPVTPSSSLPLSSPPARRVPAPLPFPPLPALSISNAGRSHWQEGSSQAGSSRQGGSSLSQASSSRQGASSSSSQAGSSSQPSSSQQVALSLQASFPSQAGSSSQASLSSQDYPRSAGSRIGANLQREVARTTRRLEREPTAPLERARRRQTRQTRQNNVPSPSPSPQPEGSTLGLNSAIASRAIPRRPPPVYRDDPRPTTFHSRLMAMHGYHSEVGLYPFEFHGLLKQCTNCKVICTHPSFQYHRCRPDFARPRAPEPIEVFDNEVL</sequence>
<reference evidence="2 3" key="1">
    <citation type="submission" date="2020-07" db="EMBL/GenBank/DDBJ databases">
        <title>Comparative genomics of pyrophilous fungi reveals a link between fire events and developmental genes.</title>
        <authorList>
            <consortium name="DOE Joint Genome Institute"/>
            <person name="Steindorff A.S."/>
            <person name="Carver A."/>
            <person name="Calhoun S."/>
            <person name="Stillman K."/>
            <person name="Liu H."/>
            <person name="Lipzen A."/>
            <person name="Pangilinan J."/>
            <person name="Labutti K."/>
            <person name="Bruns T.D."/>
            <person name="Grigoriev I.V."/>
        </authorList>
    </citation>
    <scope>NUCLEOTIDE SEQUENCE [LARGE SCALE GENOMIC DNA]</scope>
    <source>
        <strain evidence="2 3">CBS 144469</strain>
    </source>
</reference>
<accession>A0A8H6M624</accession>
<comment type="caution">
    <text evidence="2">The sequence shown here is derived from an EMBL/GenBank/DDBJ whole genome shotgun (WGS) entry which is preliminary data.</text>
</comment>
<feature type="compositionally biased region" description="Low complexity" evidence="1">
    <location>
        <begin position="169"/>
        <end position="194"/>
    </location>
</feature>
<dbReference type="Proteomes" id="UP000521943">
    <property type="component" value="Unassembled WGS sequence"/>
</dbReference>
<dbReference type="EMBL" id="JACGCI010000039">
    <property type="protein sequence ID" value="KAF6753486.1"/>
    <property type="molecule type" value="Genomic_DNA"/>
</dbReference>
<evidence type="ECO:0000313" key="2">
    <source>
        <dbReference type="EMBL" id="KAF6753486.1"/>
    </source>
</evidence>
<evidence type="ECO:0000256" key="1">
    <source>
        <dbReference type="SAM" id="MobiDB-lite"/>
    </source>
</evidence>
<evidence type="ECO:0000313" key="3">
    <source>
        <dbReference type="Proteomes" id="UP000521943"/>
    </source>
</evidence>